<keyword evidence="2" id="KW-1185">Reference proteome</keyword>
<organism evidence="1 2">
    <name type="scientific">Frieseomelitta varia</name>
    <dbReference type="NCBI Taxonomy" id="561572"/>
    <lineage>
        <taxon>Eukaryota</taxon>
        <taxon>Metazoa</taxon>
        <taxon>Ecdysozoa</taxon>
        <taxon>Arthropoda</taxon>
        <taxon>Hexapoda</taxon>
        <taxon>Insecta</taxon>
        <taxon>Pterygota</taxon>
        <taxon>Neoptera</taxon>
        <taxon>Endopterygota</taxon>
        <taxon>Hymenoptera</taxon>
        <taxon>Apocrita</taxon>
        <taxon>Aculeata</taxon>
        <taxon>Apoidea</taxon>
        <taxon>Anthophila</taxon>
        <taxon>Apidae</taxon>
        <taxon>Frieseomelitta</taxon>
    </lineage>
</organism>
<evidence type="ECO:0000313" key="1">
    <source>
        <dbReference type="EMBL" id="KAF3422355.1"/>
    </source>
</evidence>
<dbReference type="Proteomes" id="UP000655588">
    <property type="component" value="Unassembled WGS sequence"/>
</dbReference>
<sequence>MKFNLLRLATGLRTITSNQTVCNNSSLSFSTRRYSITG</sequence>
<proteinExistence type="predicted"/>
<protein>
    <submittedName>
        <fullName evidence="1">Uncharacterized protein</fullName>
    </submittedName>
</protein>
<accession>A0A833RST5</accession>
<dbReference type="EMBL" id="WNWW01000728">
    <property type="protein sequence ID" value="KAF3422355.1"/>
    <property type="molecule type" value="Genomic_DNA"/>
</dbReference>
<name>A0A833RST5_9HYME</name>
<comment type="caution">
    <text evidence="1">The sequence shown here is derived from an EMBL/GenBank/DDBJ whole genome shotgun (WGS) entry which is preliminary data.</text>
</comment>
<gene>
    <name evidence="1" type="ORF">E2986_13676</name>
</gene>
<dbReference type="AlphaFoldDB" id="A0A833RST5"/>
<reference evidence="1" key="1">
    <citation type="submission" date="2019-11" db="EMBL/GenBank/DDBJ databases">
        <title>The nuclear and mitochondrial genomes of Frieseomelitta varia - a highly eusocial stingless bee (Meliponini) with a permanently sterile worker caste.</title>
        <authorList>
            <person name="Freitas F.C.P."/>
            <person name="Lourenco A.P."/>
            <person name="Nunes F.M.F."/>
            <person name="Paschoal A.R."/>
            <person name="Abreu F.C.P."/>
            <person name="Barbin F.O."/>
            <person name="Bataglia L."/>
            <person name="Cardoso-Junior C.A.M."/>
            <person name="Cervoni M.S."/>
            <person name="Silva S.R."/>
            <person name="Dalarmi F."/>
            <person name="Del Lama M.A."/>
            <person name="Depintor T.S."/>
            <person name="Ferreira K.M."/>
            <person name="Goria P.S."/>
            <person name="Jaskot M.C."/>
            <person name="Lago D.C."/>
            <person name="Luna-Lucena D."/>
            <person name="Moda L.M."/>
            <person name="Nascimento L."/>
            <person name="Pedrino M."/>
            <person name="Rabico F.O."/>
            <person name="Sanches F.C."/>
            <person name="Santos D.E."/>
            <person name="Santos C.G."/>
            <person name="Vieira J."/>
            <person name="Lopes T.F."/>
            <person name="Barchuk A.R."/>
            <person name="Hartfelder K."/>
            <person name="Simoes Z.L.P."/>
            <person name="Bitondi M.M.G."/>
            <person name="Pinheiro D.G."/>
        </authorList>
    </citation>
    <scope>NUCLEOTIDE SEQUENCE</scope>
    <source>
        <strain evidence="1">USP_RPSP 00005682</strain>
        <tissue evidence="1">Whole individual</tissue>
    </source>
</reference>
<evidence type="ECO:0000313" key="2">
    <source>
        <dbReference type="Proteomes" id="UP000655588"/>
    </source>
</evidence>